<gene>
    <name evidence="5" type="ORF">FLP_05370</name>
</gene>
<protein>
    <submittedName>
        <fullName evidence="5">HxlR family transcriptional regulator</fullName>
    </submittedName>
</protein>
<evidence type="ECO:0000313" key="5">
    <source>
        <dbReference type="EMBL" id="OCB76758.1"/>
    </source>
</evidence>
<sequence length="118" mass="13760">MYKKKIPVDLNCGLHLFMEVIQGKWKISLIWCIYSGIKRPGELQRKIPKASRRLLDNQLNELVNHGILTKITFNERPLKVEYKLTSLGKSLIPAIEFTAQWGEDNREELEKLIVKTQL</sequence>
<dbReference type="RefSeq" id="WP_065448492.1">
    <property type="nucleotide sequence ID" value="NZ_LVEN01000008.1"/>
</dbReference>
<dbReference type="InterPro" id="IPR002577">
    <property type="entry name" value="HTH_HxlR"/>
</dbReference>
<proteinExistence type="predicted"/>
<dbReference type="PANTHER" id="PTHR33204">
    <property type="entry name" value="TRANSCRIPTIONAL REGULATOR, MARR FAMILY"/>
    <property type="match status" value="1"/>
</dbReference>
<name>A0ABX2XV09_9FLAO</name>
<dbReference type="Proteomes" id="UP000093343">
    <property type="component" value="Unassembled WGS sequence"/>
</dbReference>
<dbReference type="EMBL" id="LVEN01000008">
    <property type="protein sequence ID" value="OCB76758.1"/>
    <property type="molecule type" value="Genomic_DNA"/>
</dbReference>
<comment type="caution">
    <text evidence="5">The sequence shown here is derived from an EMBL/GenBank/DDBJ whole genome shotgun (WGS) entry which is preliminary data.</text>
</comment>
<dbReference type="PROSITE" id="PS51118">
    <property type="entry name" value="HTH_HXLR"/>
    <property type="match status" value="1"/>
</dbReference>
<evidence type="ECO:0000259" key="4">
    <source>
        <dbReference type="PROSITE" id="PS51118"/>
    </source>
</evidence>
<dbReference type="Pfam" id="PF01638">
    <property type="entry name" value="HxlR"/>
    <property type="match status" value="1"/>
</dbReference>
<reference evidence="6" key="1">
    <citation type="submission" date="2016-03" db="EMBL/GenBank/DDBJ databases">
        <title>Draft genome sequence of Paenibacillus glacialis DSM 22343.</title>
        <authorList>
            <person name="Shin S.-K."/>
            <person name="Yi H."/>
        </authorList>
    </citation>
    <scope>NUCLEOTIDE SEQUENCE [LARGE SCALE GENOMIC DNA]</scope>
    <source>
        <strain evidence="6">CCUG 60099</strain>
    </source>
</reference>
<evidence type="ECO:0000256" key="3">
    <source>
        <dbReference type="ARBA" id="ARBA00023163"/>
    </source>
</evidence>
<organism evidence="5 6">
    <name type="scientific">Flavobacterium piscis</name>
    <dbReference type="NCBI Taxonomy" id="1114874"/>
    <lineage>
        <taxon>Bacteria</taxon>
        <taxon>Pseudomonadati</taxon>
        <taxon>Bacteroidota</taxon>
        <taxon>Flavobacteriia</taxon>
        <taxon>Flavobacteriales</taxon>
        <taxon>Flavobacteriaceae</taxon>
        <taxon>Flavobacterium</taxon>
    </lineage>
</organism>
<dbReference type="InterPro" id="IPR036390">
    <property type="entry name" value="WH_DNA-bd_sf"/>
</dbReference>
<evidence type="ECO:0000313" key="6">
    <source>
        <dbReference type="Proteomes" id="UP000093343"/>
    </source>
</evidence>
<dbReference type="InterPro" id="IPR036388">
    <property type="entry name" value="WH-like_DNA-bd_sf"/>
</dbReference>
<feature type="domain" description="HTH hxlR-type" evidence="4">
    <location>
        <begin position="12"/>
        <end position="110"/>
    </location>
</feature>
<keyword evidence="2" id="KW-0238">DNA-binding</keyword>
<keyword evidence="1" id="KW-0805">Transcription regulation</keyword>
<dbReference type="PANTHER" id="PTHR33204:SF29">
    <property type="entry name" value="TRANSCRIPTIONAL REGULATOR"/>
    <property type="match status" value="1"/>
</dbReference>
<accession>A0ABX2XV09</accession>
<evidence type="ECO:0000256" key="1">
    <source>
        <dbReference type="ARBA" id="ARBA00023015"/>
    </source>
</evidence>
<evidence type="ECO:0000256" key="2">
    <source>
        <dbReference type="ARBA" id="ARBA00023125"/>
    </source>
</evidence>
<keyword evidence="3" id="KW-0804">Transcription</keyword>
<dbReference type="Gene3D" id="1.10.10.10">
    <property type="entry name" value="Winged helix-like DNA-binding domain superfamily/Winged helix DNA-binding domain"/>
    <property type="match status" value="1"/>
</dbReference>
<keyword evidence="6" id="KW-1185">Reference proteome</keyword>
<dbReference type="SUPFAM" id="SSF46785">
    <property type="entry name" value="Winged helix' DNA-binding domain"/>
    <property type="match status" value="1"/>
</dbReference>